<dbReference type="AlphaFoldDB" id="A0A9W7CKU6"/>
<evidence type="ECO:0000256" key="1">
    <source>
        <dbReference type="SAM" id="MobiDB-lite"/>
    </source>
</evidence>
<sequence length="346" mass="35400">MAADFRRGRPEGGTITESETGTIGRVDVDETSGTAVTTVDTAPLGPGAEVETPTDPAAGKATAAELVVGVVMTAEPDAEMDITVELAVDEATKDVLANGVDVRVELRTGAEATTGSADEGALVTTPDVGKGARSKIDGDTANPAELANPMVEAVEHDADNPAVEGTRGRDVGILESAEADSAEQELVLTSTAELDAVAAELQVAILTDESWGAVQDTTAEATPSSESLNLRLGDDAAAGEMKLPRVATTPHQTLYPSHHQPATPSPPRAPPHQEEESSTAGPEAGEACAETQQQSPTLDERDGGASRLESKCSAGLGGAAPASVEVVKIHQPSRHPKQPTQSNSAE</sequence>
<dbReference type="EMBL" id="BSXT01000727">
    <property type="protein sequence ID" value="GMF33100.1"/>
    <property type="molecule type" value="Genomic_DNA"/>
</dbReference>
<feature type="compositionally biased region" description="Low complexity" evidence="1">
    <location>
        <begin position="12"/>
        <end position="24"/>
    </location>
</feature>
<accession>A0A9W7CKU6</accession>
<keyword evidence="3" id="KW-1185">Reference proteome</keyword>
<dbReference type="Proteomes" id="UP001165121">
    <property type="component" value="Unassembled WGS sequence"/>
</dbReference>
<evidence type="ECO:0000313" key="2">
    <source>
        <dbReference type="EMBL" id="GMF33100.1"/>
    </source>
</evidence>
<feature type="compositionally biased region" description="Basic and acidic residues" evidence="1">
    <location>
        <begin position="1"/>
        <end position="10"/>
    </location>
</feature>
<evidence type="ECO:0000313" key="3">
    <source>
        <dbReference type="Proteomes" id="UP001165121"/>
    </source>
</evidence>
<feature type="region of interest" description="Disordered" evidence="1">
    <location>
        <begin position="1"/>
        <end position="58"/>
    </location>
</feature>
<feature type="compositionally biased region" description="Basic and acidic residues" evidence="1">
    <location>
        <begin position="298"/>
        <end position="310"/>
    </location>
</feature>
<comment type="caution">
    <text evidence="2">The sequence shown here is derived from an EMBL/GenBank/DDBJ whole genome shotgun (WGS) entry which is preliminary data.</text>
</comment>
<feature type="compositionally biased region" description="Polar residues" evidence="1">
    <location>
        <begin position="31"/>
        <end position="40"/>
    </location>
</feature>
<protein>
    <submittedName>
        <fullName evidence="2">Unnamed protein product</fullName>
    </submittedName>
</protein>
<proteinExistence type="predicted"/>
<gene>
    <name evidence="2" type="ORF">Pfra01_000808300</name>
</gene>
<feature type="region of interest" description="Disordered" evidence="1">
    <location>
        <begin position="252"/>
        <end position="346"/>
    </location>
</feature>
<organism evidence="2 3">
    <name type="scientific">Phytophthora fragariaefolia</name>
    <dbReference type="NCBI Taxonomy" id="1490495"/>
    <lineage>
        <taxon>Eukaryota</taxon>
        <taxon>Sar</taxon>
        <taxon>Stramenopiles</taxon>
        <taxon>Oomycota</taxon>
        <taxon>Peronosporomycetes</taxon>
        <taxon>Peronosporales</taxon>
        <taxon>Peronosporaceae</taxon>
        <taxon>Phytophthora</taxon>
    </lineage>
</organism>
<name>A0A9W7CKU6_9STRA</name>
<reference evidence="2" key="1">
    <citation type="submission" date="2023-04" db="EMBL/GenBank/DDBJ databases">
        <title>Phytophthora fragariaefolia NBRC 109709.</title>
        <authorList>
            <person name="Ichikawa N."/>
            <person name="Sato H."/>
            <person name="Tonouchi N."/>
        </authorList>
    </citation>
    <scope>NUCLEOTIDE SEQUENCE</scope>
    <source>
        <strain evidence="2">NBRC 109709</strain>
    </source>
</reference>